<evidence type="ECO:0000313" key="2">
    <source>
        <dbReference type="EMBL" id="KAK4757166.1"/>
    </source>
</evidence>
<dbReference type="AlphaFoldDB" id="A0AAN7JZZ4"/>
<protein>
    <submittedName>
        <fullName evidence="2">Uncharacterized protein</fullName>
    </submittedName>
</protein>
<accession>A0AAN7JZZ4</accession>
<keyword evidence="3" id="KW-1185">Reference proteome</keyword>
<evidence type="ECO:0000313" key="3">
    <source>
        <dbReference type="Proteomes" id="UP001345219"/>
    </source>
</evidence>
<sequence length="144" mass="15880">MRLASARESPRSGDDGSVESDAGRISSLSRADLQAATIAECFLQAAFLIILSREGPIARPHRDWPPRAWGPTFSRSLSSPGAHSREFEVIGRNCLERKIERRRCGREREGGRFGLTITEAGANCALADRSVKWSSSTARPDLRR</sequence>
<proteinExistence type="predicted"/>
<dbReference type="Proteomes" id="UP001345219">
    <property type="component" value="Chromosome 6"/>
</dbReference>
<dbReference type="EMBL" id="JAXIOK010000013">
    <property type="protein sequence ID" value="KAK4757166.1"/>
    <property type="molecule type" value="Genomic_DNA"/>
</dbReference>
<evidence type="ECO:0000256" key="1">
    <source>
        <dbReference type="SAM" id="MobiDB-lite"/>
    </source>
</evidence>
<reference evidence="2 3" key="1">
    <citation type="journal article" date="2023" name="Hortic Res">
        <title>Pangenome of water caltrop reveals structural variations and asymmetric subgenome divergence after allopolyploidization.</title>
        <authorList>
            <person name="Zhang X."/>
            <person name="Chen Y."/>
            <person name="Wang L."/>
            <person name="Yuan Y."/>
            <person name="Fang M."/>
            <person name="Shi L."/>
            <person name="Lu R."/>
            <person name="Comes H.P."/>
            <person name="Ma Y."/>
            <person name="Chen Y."/>
            <person name="Huang G."/>
            <person name="Zhou Y."/>
            <person name="Zheng Z."/>
            <person name="Qiu Y."/>
        </authorList>
    </citation>
    <scope>NUCLEOTIDE SEQUENCE [LARGE SCALE GENOMIC DNA]</scope>
    <source>
        <tissue evidence="2">Roots</tissue>
    </source>
</reference>
<gene>
    <name evidence="2" type="ORF">SAY87_007293</name>
</gene>
<organism evidence="2 3">
    <name type="scientific">Trapa incisa</name>
    <dbReference type="NCBI Taxonomy" id="236973"/>
    <lineage>
        <taxon>Eukaryota</taxon>
        <taxon>Viridiplantae</taxon>
        <taxon>Streptophyta</taxon>
        <taxon>Embryophyta</taxon>
        <taxon>Tracheophyta</taxon>
        <taxon>Spermatophyta</taxon>
        <taxon>Magnoliopsida</taxon>
        <taxon>eudicotyledons</taxon>
        <taxon>Gunneridae</taxon>
        <taxon>Pentapetalae</taxon>
        <taxon>rosids</taxon>
        <taxon>malvids</taxon>
        <taxon>Myrtales</taxon>
        <taxon>Lythraceae</taxon>
        <taxon>Trapa</taxon>
    </lineage>
</organism>
<comment type="caution">
    <text evidence="2">The sequence shown here is derived from an EMBL/GenBank/DDBJ whole genome shotgun (WGS) entry which is preliminary data.</text>
</comment>
<feature type="region of interest" description="Disordered" evidence="1">
    <location>
        <begin position="1"/>
        <end position="23"/>
    </location>
</feature>
<name>A0AAN7JZZ4_9MYRT</name>